<dbReference type="Proteomes" id="UP000816034">
    <property type="component" value="Unassembled WGS sequence"/>
</dbReference>
<dbReference type="GeneID" id="68097210"/>
<gene>
    <name evidence="3" type="ORF">C9374_004755</name>
</gene>
<comment type="caution">
    <text evidence="3">The sequence shown here is derived from an EMBL/GenBank/DDBJ whole genome shotgun (WGS) entry which is preliminary data.</text>
</comment>
<dbReference type="GO" id="GO:0006121">
    <property type="term" value="P:mitochondrial electron transport, succinate to ubiquinone"/>
    <property type="evidence" value="ECO:0007669"/>
    <property type="project" value="TreeGrafter"/>
</dbReference>
<organism evidence="3 4">
    <name type="scientific">Naegleria lovaniensis</name>
    <name type="common">Amoeba</name>
    <dbReference type="NCBI Taxonomy" id="51637"/>
    <lineage>
        <taxon>Eukaryota</taxon>
        <taxon>Discoba</taxon>
        <taxon>Heterolobosea</taxon>
        <taxon>Tetramitia</taxon>
        <taxon>Eutetramitia</taxon>
        <taxon>Vahlkampfiidae</taxon>
        <taxon>Naegleria</taxon>
    </lineage>
</organism>
<proteinExistence type="predicted"/>
<feature type="compositionally biased region" description="Polar residues" evidence="2">
    <location>
        <begin position="235"/>
        <end position="251"/>
    </location>
</feature>
<feature type="region of interest" description="Disordered" evidence="2">
    <location>
        <begin position="235"/>
        <end position="266"/>
    </location>
</feature>
<dbReference type="RefSeq" id="XP_044548467.1">
    <property type="nucleotide sequence ID" value="XM_044694429.1"/>
</dbReference>
<dbReference type="Pfam" id="PF03937">
    <property type="entry name" value="Sdh5"/>
    <property type="match status" value="1"/>
</dbReference>
<evidence type="ECO:0000256" key="1">
    <source>
        <dbReference type="ARBA" id="ARBA00023186"/>
    </source>
</evidence>
<dbReference type="AlphaFoldDB" id="A0AA88KKB5"/>
<keyword evidence="4" id="KW-1185">Reference proteome</keyword>
<sequence>MNKFGLTLFKRVSCIRQGLQILPARNGSSSSLIVMINGHHHPFHHQVQSTRYFSTSPSRFSDLKNQQEDDEASEAVSETAESHLTDEEIIKSIPDFRPPYFHEILAKANKDGKALNEMTKQEQENFMNNIKRRILMYCRNRGRVETELFLGGFAREHIPSMNDWKELEEFYDLLCEHDSDLYNWLIATEQDKKSAEWKEKLPERWRDSEIMQRVMNYVDSKRAIKYYETTEQQRSLRGTRLNSTSESNATFNEDYDATDSGEMIRK</sequence>
<reference evidence="3 4" key="1">
    <citation type="journal article" date="2018" name="BMC Genomics">
        <title>The genome of Naegleria lovaniensis, the basis for a comparative approach to unravel pathogenicity factors of the human pathogenic amoeba N. fowleri.</title>
        <authorList>
            <person name="Liechti N."/>
            <person name="Schurch N."/>
            <person name="Bruggmann R."/>
            <person name="Wittwer M."/>
        </authorList>
    </citation>
    <scope>NUCLEOTIDE SEQUENCE [LARGE SCALE GENOMIC DNA]</scope>
    <source>
        <strain evidence="3 4">ATCC 30569</strain>
    </source>
</reference>
<evidence type="ECO:0000256" key="2">
    <source>
        <dbReference type="SAM" id="MobiDB-lite"/>
    </source>
</evidence>
<dbReference type="PANTHER" id="PTHR12469">
    <property type="entry name" value="PROTEIN EMI5 HOMOLOG, MITOCHONDRIAL"/>
    <property type="match status" value="1"/>
</dbReference>
<dbReference type="EMBL" id="PYSW02000022">
    <property type="protein sequence ID" value="KAG2382788.1"/>
    <property type="molecule type" value="Genomic_DNA"/>
</dbReference>
<dbReference type="InterPro" id="IPR036714">
    <property type="entry name" value="SDH_sf"/>
</dbReference>
<protein>
    <recommendedName>
        <fullName evidence="5">SDH assembly factor 2</fullName>
    </recommendedName>
</protein>
<evidence type="ECO:0000313" key="4">
    <source>
        <dbReference type="Proteomes" id="UP000816034"/>
    </source>
</evidence>
<feature type="region of interest" description="Disordered" evidence="2">
    <location>
        <begin position="58"/>
        <end position="83"/>
    </location>
</feature>
<dbReference type="InterPro" id="IPR005631">
    <property type="entry name" value="SDH"/>
</dbReference>
<dbReference type="GO" id="GO:0006099">
    <property type="term" value="P:tricarboxylic acid cycle"/>
    <property type="evidence" value="ECO:0007669"/>
    <property type="project" value="TreeGrafter"/>
</dbReference>
<name>A0AA88KKB5_NAELO</name>
<dbReference type="GO" id="GO:0034553">
    <property type="term" value="P:mitochondrial respiratory chain complex II assembly"/>
    <property type="evidence" value="ECO:0007669"/>
    <property type="project" value="TreeGrafter"/>
</dbReference>
<accession>A0AA88KKB5</accession>
<dbReference type="SUPFAM" id="SSF109910">
    <property type="entry name" value="YgfY-like"/>
    <property type="match status" value="1"/>
</dbReference>
<keyword evidence="1" id="KW-0143">Chaperone</keyword>
<evidence type="ECO:0008006" key="5">
    <source>
        <dbReference type="Google" id="ProtNLM"/>
    </source>
</evidence>
<evidence type="ECO:0000313" key="3">
    <source>
        <dbReference type="EMBL" id="KAG2382788.1"/>
    </source>
</evidence>
<dbReference type="GO" id="GO:0005739">
    <property type="term" value="C:mitochondrion"/>
    <property type="evidence" value="ECO:0007669"/>
    <property type="project" value="TreeGrafter"/>
</dbReference>
<dbReference type="PANTHER" id="PTHR12469:SF2">
    <property type="entry name" value="SUCCINATE DEHYDROGENASE ASSEMBLY FACTOR 2, MITOCHONDRIAL"/>
    <property type="match status" value="1"/>
</dbReference>
<dbReference type="Gene3D" id="1.10.150.250">
    <property type="entry name" value="Flavinator of succinate dehydrogenase"/>
    <property type="match status" value="1"/>
</dbReference>